<name>A0A2A9NXV6_9AGAR</name>
<dbReference type="EMBL" id="KZ301970">
    <property type="protein sequence ID" value="PFH54354.1"/>
    <property type="molecule type" value="Genomic_DNA"/>
</dbReference>
<evidence type="ECO:0000313" key="3">
    <source>
        <dbReference type="EMBL" id="PFH54354.1"/>
    </source>
</evidence>
<evidence type="ECO:0000256" key="1">
    <source>
        <dbReference type="SAM" id="SignalP"/>
    </source>
</evidence>
<dbReference type="Proteomes" id="UP000242287">
    <property type="component" value="Unassembled WGS sequence"/>
</dbReference>
<dbReference type="InterPro" id="IPR021102">
    <property type="entry name" value="PNGase_A"/>
</dbReference>
<protein>
    <recommendedName>
        <fullName evidence="2">Peptide N-acetyl-beta-D-glucosaminyl asparaginase amidase A N-terminal domain-containing protein</fullName>
    </recommendedName>
</protein>
<proteinExistence type="predicted"/>
<organism evidence="3 4">
    <name type="scientific">Amanita thiersii Skay4041</name>
    <dbReference type="NCBI Taxonomy" id="703135"/>
    <lineage>
        <taxon>Eukaryota</taxon>
        <taxon>Fungi</taxon>
        <taxon>Dikarya</taxon>
        <taxon>Basidiomycota</taxon>
        <taxon>Agaricomycotina</taxon>
        <taxon>Agaricomycetes</taxon>
        <taxon>Agaricomycetidae</taxon>
        <taxon>Agaricales</taxon>
        <taxon>Pluteineae</taxon>
        <taxon>Amanitaceae</taxon>
        <taxon>Amanita</taxon>
    </lineage>
</organism>
<dbReference type="InterPro" id="IPR056948">
    <property type="entry name" value="PNGaseA_N"/>
</dbReference>
<gene>
    <name evidence="3" type="ORF">AMATHDRAFT_621</name>
</gene>
<keyword evidence="1" id="KW-0732">Signal</keyword>
<dbReference type="STRING" id="703135.A0A2A9NXV6"/>
<keyword evidence="4" id="KW-1185">Reference proteome</keyword>
<feature type="chain" id="PRO_5012721712" description="Peptide N-acetyl-beta-D-glucosaminyl asparaginase amidase A N-terminal domain-containing protein" evidence="1">
    <location>
        <begin position="18"/>
        <end position="582"/>
    </location>
</feature>
<dbReference type="OrthoDB" id="1612078at2759"/>
<dbReference type="Pfam" id="PF12222">
    <property type="entry name" value="PNGaseA"/>
    <property type="match status" value="2"/>
</dbReference>
<accession>A0A2A9NXV6</accession>
<reference evidence="3 4" key="1">
    <citation type="submission" date="2014-02" db="EMBL/GenBank/DDBJ databases">
        <title>Transposable element dynamics among asymbiotic and ectomycorrhizal Amanita fungi.</title>
        <authorList>
            <consortium name="DOE Joint Genome Institute"/>
            <person name="Hess J."/>
            <person name="Skrede I."/>
            <person name="Wolfe B."/>
            <person name="LaButti K."/>
            <person name="Ohm R.A."/>
            <person name="Grigoriev I.V."/>
            <person name="Pringle A."/>
        </authorList>
    </citation>
    <scope>NUCLEOTIDE SEQUENCE [LARGE SCALE GENOMIC DNA]</scope>
    <source>
        <strain evidence="3 4">SKay4041</strain>
    </source>
</reference>
<evidence type="ECO:0000259" key="2">
    <source>
        <dbReference type="Pfam" id="PF12222"/>
    </source>
</evidence>
<feature type="domain" description="Peptide N-acetyl-beta-D-glucosaminyl asparaginase amidase A N-terminal" evidence="2">
    <location>
        <begin position="30"/>
        <end position="271"/>
    </location>
</feature>
<sequence length="582" mass="64478">MFIHFIFCLTLVFSIRAAVLIDFQVAQPPIVPQDVKQCTIKVLQRDFAFSFGRPPTDCGPLGSWTAITLNFTVTSNGTQFDRLGIFTYRNVEIWRTSTPEPTRGDGIIWTYIKDVTQYMPLFTEPGTFILQLDNLIQQGLDGIYSTVLHATFYASSDVHPPAAKADLVIPLSTLSNTTGNEASVPPSFSVNVTVPQNTIELYAELFASGNGQEESWYFNVANEFSTHLPSDITFGQGPFREVRVLIDGQLAGVAFPYAVIFTGGFVPSFWRYEEGYMLEIYLNGFCSRPIAAYGALDLPTYFLDLTPFIPMLTDEKAHTFTIDVISAEGNHTILQNWYISGLLQVVTDKSSTKRTTGKITFYNVSEFPETVTKGNVVTEGEINVEVRASHQLHVEAEIVRGSGGVTHVIWSQDLHYSNQQTYKNNASIQTLRQAASGRVISTHNGVPTVADTFSYPLNIDFTYLGPDRQNWTTQIDHTYNRAVTPNPFMISSTIAERQVVDGFFQLHTGGNFGHGASNNTFSYEDAAGNTYRRRVNADMNVITFDEESGSLATRAAQQESNAKLEDSSSVFGAVRLPGAVKT</sequence>
<evidence type="ECO:0000313" key="4">
    <source>
        <dbReference type="Proteomes" id="UP000242287"/>
    </source>
</evidence>
<feature type="signal peptide" evidence="1">
    <location>
        <begin position="1"/>
        <end position="17"/>
    </location>
</feature>
<dbReference type="Pfam" id="PF25156">
    <property type="entry name" value="PNGase_A_C"/>
    <property type="match status" value="1"/>
</dbReference>
<dbReference type="AlphaFoldDB" id="A0A2A9NXV6"/>
<dbReference type="PANTHER" id="PTHR31104">
    <property type="entry name" value="PEPTIDE-N4-(N-ACETYL-BETA-GLUCOSAMINYL)ASPARAGINE AMIDASE A PROTEIN"/>
    <property type="match status" value="1"/>
</dbReference>
<feature type="domain" description="Peptide N-acetyl-beta-D-glucosaminyl asparaginase amidase A N-terminal" evidence="2">
    <location>
        <begin position="286"/>
        <end position="360"/>
    </location>
</feature>